<organism evidence="2">
    <name type="scientific">Mesorhizobium sp. WSM2240</name>
    <dbReference type="NCBI Taxonomy" id="3228851"/>
    <lineage>
        <taxon>Bacteria</taxon>
        <taxon>Pseudomonadati</taxon>
        <taxon>Pseudomonadota</taxon>
        <taxon>Alphaproteobacteria</taxon>
        <taxon>Hyphomicrobiales</taxon>
        <taxon>Phyllobacteriaceae</taxon>
        <taxon>Mesorhizobium</taxon>
    </lineage>
</organism>
<feature type="signal peptide" evidence="1">
    <location>
        <begin position="1"/>
        <end position="20"/>
    </location>
</feature>
<name>A0AAU8CQY5_9HYPH</name>
<keyword evidence="1" id="KW-0732">Signal</keyword>
<evidence type="ECO:0008006" key="3">
    <source>
        <dbReference type="Google" id="ProtNLM"/>
    </source>
</evidence>
<dbReference type="AlphaFoldDB" id="A0AAU8CQY5"/>
<dbReference type="RefSeq" id="WP_353643112.1">
    <property type="nucleotide sequence ID" value="NZ_CP159253.1"/>
</dbReference>
<reference evidence="2" key="1">
    <citation type="submission" date="2024-06" db="EMBL/GenBank/DDBJ databases">
        <title>Mesorhizobium karijinii sp. nov., a symbiont of the iconic Swainsona formosa from arid Australia.</title>
        <authorList>
            <person name="Hill Y.J."/>
            <person name="Watkin E.L.J."/>
            <person name="O'Hara G.W."/>
            <person name="Terpolilli J."/>
            <person name="Tye M.L."/>
            <person name="Kohlmeier M.G."/>
        </authorList>
    </citation>
    <scope>NUCLEOTIDE SEQUENCE</scope>
    <source>
        <strain evidence="2">WSM2240</strain>
    </source>
</reference>
<sequence>MTRSLITLLTALAWTSAASAADVALDLPQEAPPPQAKEWTFSIAPYLWAAGLNGDVGLFGRQPVDVDMSFSDVFSNLRFGGMVVSELHNGTWGLFGDLIYVSTEADQSITRTVLGAPATLSARVETQSLTATVMGEYRAFAREYATVDLMAGARIWSVDNEISAALAAGGPEIAAFSGSDGATWVDPMIGAKARINTNSPWYFTAWGMIGGFGASADLEWDVLGGVGYQWNDRIATVGGYRALGVDYQDDGFVYDIVQHGWFFGAVMRF</sequence>
<protein>
    <recommendedName>
        <fullName evidence="3">Outer membrane protein beta-barrel domain-containing protein</fullName>
    </recommendedName>
</protein>
<evidence type="ECO:0000313" key="2">
    <source>
        <dbReference type="EMBL" id="XCG49353.1"/>
    </source>
</evidence>
<feature type="chain" id="PRO_5043325010" description="Outer membrane protein beta-barrel domain-containing protein" evidence="1">
    <location>
        <begin position="21"/>
        <end position="269"/>
    </location>
</feature>
<proteinExistence type="predicted"/>
<dbReference type="EMBL" id="CP159253">
    <property type="protein sequence ID" value="XCG49353.1"/>
    <property type="molecule type" value="Genomic_DNA"/>
</dbReference>
<accession>A0AAU8CQY5</accession>
<evidence type="ECO:0000256" key="1">
    <source>
        <dbReference type="SAM" id="SignalP"/>
    </source>
</evidence>
<gene>
    <name evidence="2" type="ORF">ABVK50_01560</name>
</gene>